<evidence type="ECO:0000313" key="3">
    <source>
        <dbReference type="EMBL" id="QVL31619.1"/>
    </source>
</evidence>
<evidence type="ECO:0000313" key="4">
    <source>
        <dbReference type="Proteomes" id="UP000676194"/>
    </source>
</evidence>
<keyword evidence="3" id="KW-0489">Methyltransferase</keyword>
<dbReference type="KEGG" id="tsph:KIH39_22675"/>
<dbReference type="PANTHER" id="PTHR45277:SF1">
    <property type="entry name" value="EXPRESSED PROTEIN"/>
    <property type="match status" value="1"/>
</dbReference>
<dbReference type="InterPro" id="IPR029063">
    <property type="entry name" value="SAM-dependent_MTases_sf"/>
</dbReference>
<evidence type="ECO:0000256" key="1">
    <source>
        <dbReference type="SAM" id="Phobius"/>
    </source>
</evidence>
<name>A0A8E6B551_9BACT</name>
<dbReference type="Pfam" id="PF08241">
    <property type="entry name" value="Methyltransf_11"/>
    <property type="match status" value="1"/>
</dbReference>
<dbReference type="Proteomes" id="UP000676194">
    <property type="component" value="Chromosome"/>
</dbReference>
<keyword evidence="1" id="KW-0812">Transmembrane</keyword>
<gene>
    <name evidence="3" type="ORF">KIH39_22675</name>
</gene>
<protein>
    <submittedName>
        <fullName evidence="3">Class I SAM-dependent methyltransferase</fullName>
    </submittedName>
</protein>
<reference evidence="3" key="1">
    <citation type="submission" date="2021-05" db="EMBL/GenBank/DDBJ databases">
        <title>Complete genome sequence of the cellulolytic planctomycete Telmatocola sphagniphila SP2T and characterization of the first cellulase from planctomycetes.</title>
        <authorList>
            <person name="Rakitin A.L."/>
            <person name="Beletsky A.V."/>
            <person name="Naumoff D.G."/>
            <person name="Kulichevskaya I.S."/>
            <person name="Mardanov A.V."/>
            <person name="Ravin N.V."/>
            <person name="Dedysh S.N."/>
        </authorList>
    </citation>
    <scope>NUCLEOTIDE SEQUENCE</scope>
    <source>
        <strain evidence="3">SP2T</strain>
    </source>
</reference>
<accession>A0A8E6B551</accession>
<organism evidence="3 4">
    <name type="scientific">Telmatocola sphagniphila</name>
    <dbReference type="NCBI Taxonomy" id="1123043"/>
    <lineage>
        <taxon>Bacteria</taxon>
        <taxon>Pseudomonadati</taxon>
        <taxon>Planctomycetota</taxon>
        <taxon>Planctomycetia</taxon>
        <taxon>Gemmatales</taxon>
        <taxon>Gemmataceae</taxon>
    </lineage>
</organism>
<dbReference type="GO" id="GO:0008757">
    <property type="term" value="F:S-adenosylmethionine-dependent methyltransferase activity"/>
    <property type="evidence" value="ECO:0007669"/>
    <property type="project" value="InterPro"/>
</dbReference>
<keyword evidence="4" id="KW-1185">Reference proteome</keyword>
<dbReference type="RefSeq" id="WP_213495693.1">
    <property type="nucleotide sequence ID" value="NZ_CP074694.1"/>
</dbReference>
<sequence length="254" mass="26449">MPPTPPLVKGKPNYGWDAPGIMLGMLGVGSVLVAAGVTLAMAEPFPFSQAVGVVLAVAGTVPLTLGLAMLQYGLRGKSRTRDAILDLVTWRGDEVVLDVGTGAGMLMIGAAKRLNAGGRVVGIDIWSAKDLSDNSADATRRNIALEGVTDQAEVRTDDATGLSFPDATFDVILSLLCLHNIEPKTNQTVACREIARVLKPGGRVVIGDYVPTHSYAQALRDAGLDVKRSSAAFGVAGALMWLLVADKPIESGSG</sequence>
<dbReference type="EMBL" id="CP074694">
    <property type="protein sequence ID" value="QVL31619.1"/>
    <property type="molecule type" value="Genomic_DNA"/>
</dbReference>
<dbReference type="SUPFAM" id="SSF53335">
    <property type="entry name" value="S-adenosyl-L-methionine-dependent methyltransferases"/>
    <property type="match status" value="1"/>
</dbReference>
<feature type="transmembrane region" description="Helical" evidence="1">
    <location>
        <begin position="21"/>
        <end position="41"/>
    </location>
</feature>
<dbReference type="Gene3D" id="3.40.50.150">
    <property type="entry name" value="Vaccinia Virus protein VP39"/>
    <property type="match status" value="1"/>
</dbReference>
<proteinExistence type="predicted"/>
<dbReference type="InterPro" id="IPR013216">
    <property type="entry name" value="Methyltransf_11"/>
</dbReference>
<feature type="domain" description="Methyltransferase type 11" evidence="2">
    <location>
        <begin position="97"/>
        <end position="206"/>
    </location>
</feature>
<dbReference type="PANTHER" id="PTHR45277">
    <property type="entry name" value="EXPRESSED PROTEIN"/>
    <property type="match status" value="1"/>
</dbReference>
<dbReference type="GO" id="GO:0032259">
    <property type="term" value="P:methylation"/>
    <property type="evidence" value="ECO:0007669"/>
    <property type="project" value="UniProtKB-KW"/>
</dbReference>
<keyword evidence="3" id="KW-0808">Transferase</keyword>
<evidence type="ECO:0000259" key="2">
    <source>
        <dbReference type="Pfam" id="PF08241"/>
    </source>
</evidence>
<dbReference type="AlphaFoldDB" id="A0A8E6B551"/>
<keyword evidence="1" id="KW-0472">Membrane</keyword>
<dbReference type="CDD" id="cd02440">
    <property type="entry name" value="AdoMet_MTases"/>
    <property type="match status" value="1"/>
</dbReference>
<feature type="transmembrane region" description="Helical" evidence="1">
    <location>
        <begin position="47"/>
        <end position="70"/>
    </location>
</feature>
<keyword evidence="1" id="KW-1133">Transmembrane helix</keyword>